<name>A0A6M2D489_RHIMP</name>
<evidence type="ECO:0000256" key="2">
    <source>
        <dbReference type="SAM" id="SignalP"/>
    </source>
</evidence>
<dbReference type="SMART" id="SM00198">
    <property type="entry name" value="SCP"/>
    <property type="match status" value="1"/>
</dbReference>
<keyword evidence="2" id="KW-0732">Signal</keyword>
<dbReference type="SUPFAM" id="SSF55797">
    <property type="entry name" value="PR-1-like"/>
    <property type="match status" value="1"/>
</dbReference>
<dbReference type="PROSITE" id="PS01009">
    <property type="entry name" value="CRISP_1"/>
    <property type="match status" value="1"/>
</dbReference>
<feature type="compositionally biased region" description="Basic residues" evidence="1">
    <location>
        <begin position="256"/>
        <end position="270"/>
    </location>
</feature>
<dbReference type="InterPro" id="IPR001283">
    <property type="entry name" value="CRISP-related"/>
</dbReference>
<evidence type="ECO:0000313" key="4">
    <source>
        <dbReference type="EMBL" id="NOV40952.1"/>
    </source>
</evidence>
<dbReference type="Pfam" id="PF00188">
    <property type="entry name" value="CAP"/>
    <property type="match status" value="1"/>
</dbReference>
<dbReference type="GO" id="GO:0005576">
    <property type="term" value="C:extracellular region"/>
    <property type="evidence" value="ECO:0007669"/>
    <property type="project" value="InterPro"/>
</dbReference>
<feature type="region of interest" description="Disordered" evidence="1">
    <location>
        <begin position="256"/>
        <end position="278"/>
    </location>
</feature>
<dbReference type="VEuPathDB" id="VectorBase:LOC119187890"/>
<feature type="signal peptide" evidence="2">
    <location>
        <begin position="1"/>
        <end position="20"/>
    </location>
</feature>
<dbReference type="PANTHER" id="PTHR10334">
    <property type="entry name" value="CYSTEINE-RICH SECRETORY PROTEIN-RELATED"/>
    <property type="match status" value="1"/>
</dbReference>
<dbReference type="PRINTS" id="PR00838">
    <property type="entry name" value="V5ALLERGEN"/>
</dbReference>
<organism evidence="4">
    <name type="scientific">Rhipicephalus microplus</name>
    <name type="common">Cattle tick</name>
    <name type="synonym">Boophilus microplus</name>
    <dbReference type="NCBI Taxonomy" id="6941"/>
    <lineage>
        <taxon>Eukaryota</taxon>
        <taxon>Metazoa</taxon>
        <taxon>Ecdysozoa</taxon>
        <taxon>Arthropoda</taxon>
        <taxon>Chelicerata</taxon>
        <taxon>Arachnida</taxon>
        <taxon>Acari</taxon>
        <taxon>Parasitiformes</taxon>
        <taxon>Ixodida</taxon>
        <taxon>Ixodoidea</taxon>
        <taxon>Ixodidae</taxon>
        <taxon>Rhipicephalinae</taxon>
        <taxon>Rhipicephalus</taxon>
        <taxon>Boophilus</taxon>
    </lineage>
</organism>
<dbReference type="PRINTS" id="PR00837">
    <property type="entry name" value="V5TPXLIKE"/>
</dbReference>
<evidence type="ECO:0000259" key="3">
    <source>
        <dbReference type="SMART" id="SM00198"/>
    </source>
</evidence>
<protein>
    <submittedName>
        <fullName evidence="4">Putative antigen 5/scp domain-containing protein</fullName>
    </submittedName>
</protein>
<proteinExistence type="predicted"/>
<dbReference type="EMBL" id="GHWJ01008215">
    <property type="protein sequence ID" value="NOV40952.1"/>
    <property type="molecule type" value="Transcribed_RNA"/>
</dbReference>
<dbReference type="InterPro" id="IPR018244">
    <property type="entry name" value="Allrgn_V5/Tpx1_CS"/>
</dbReference>
<dbReference type="OrthoDB" id="414826at2759"/>
<accession>A0A6M2D489</accession>
<reference evidence="4" key="1">
    <citation type="submission" date="2019-09" db="EMBL/GenBank/DDBJ databases">
        <title>Organ-specific transcriptomic study of the physiology of the cattle tick, Rhipicephalus microplus.</title>
        <authorList>
            <person name="Tirloni L."/>
            <person name="Braz G."/>
            <person name="Gandara A.C.P."/>
            <person name="Sabadin G.A."/>
            <person name="da Silva R.M."/>
            <person name="Guizzo M.G."/>
            <person name="Machado J.A."/>
            <person name="Costa E.P."/>
            <person name="Gomes H.F."/>
            <person name="Moraes J."/>
            <person name="Mota M.B.S."/>
            <person name="Mesquita R.D."/>
            <person name="Alvarenga P.H."/>
            <person name="Alves F."/>
            <person name="Seixas A."/>
            <person name="da Fonseca R.N."/>
            <person name="Fogaca A."/>
            <person name="Logullo C."/>
            <person name="Tanaka A."/>
            <person name="Daffre S."/>
            <person name="Termignoni C."/>
            <person name="Vaz I.S.Jr."/>
            <person name="Oliveira P.L."/>
            <person name="Ribeiro J.M."/>
        </authorList>
    </citation>
    <scope>NUCLEOTIDE SEQUENCE</scope>
    <source>
        <strain evidence="4">Porto Alegre</strain>
    </source>
</reference>
<dbReference type="Gene3D" id="3.40.33.10">
    <property type="entry name" value="CAP"/>
    <property type="match status" value="1"/>
</dbReference>
<dbReference type="AlphaFoldDB" id="A0A6M2D489"/>
<dbReference type="InterPro" id="IPR014044">
    <property type="entry name" value="CAP_dom"/>
</dbReference>
<feature type="chain" id="PRO_5027097897" evidence="2">
    <location>
        <begin position="21"/>
        <end position="298"/>
    </location>
</feature>
<feature type="domain" description="SCP" evidence="3">
    <location>
        <begin position="59"/>
        <end position="225"/>
    </location>
</feature>
<dbReference type="InterPro" id="IPR035940">
    <property type="entry name" value="CAP_sf"/>
</dbReference>
<dbReference type="PROSITE" id="PS01010">
    <property type="entry name" value="CRISP_2"/>
    <property type="match status" value="1"/>
</dbReference>
<evidence type="ECO:0000256" key="1">
    <source>
        <dbReference type="SAM" id="MobiDB-lite"/>
    </source>
</evidence>
<sequence length="298" mass="34264">MWLVLCYWVTAAILASGSTAVVVRPCRPAYWYTRNGVIHTTCQPRNRNCTILIRGLSYHDKNDFLRRHNKLRSQVAMGRLRGFKQAANMYELEWDDELAEVAQALADQCGDMVHDKADARFTSNFKVTGQNLASERRSNEVRKMDGLRFVDTWFKEHRDYPPSQVKHFLPNFSRRPTGHFTQMIWADTQYLGCGFTMFRMKSDFDAMPYQKHYVCNYGHSGNIKGRPVYMEGPTCSRCPVGSRCVKRTGLCRARKRNQRALGRPRSKPRARPQNSGLAAGRMRQQHIAMCAAKGGRKC</sequence>
<dbReference type="InterPro" id="IPR002413">
    <property type="entry name" value="V5_allergen-like"/>
</dbReference>
<dbReference type="CDD" id="cd05380">
    <property type="entry name" value="CAP_euk"/>
    <property type="match status" value="1"/>
</dbReference>